<dbReference type="InterPro" id="IPR050073">
    <property type="entry name" value="2-IPM_HCS-like"/>
</dbReference>
<gene>
    <name evidence="11" type="ORF">FTRO_0031250</name>
</gene>
<keyword evidence="5" id="KW-0028">Amino-acid biosynthesis</keyword>
<dbReference type="InterPro" id="IPR002034">
    <property type="entry name" value="AIPM/Hcit_synth_CS"/>
</dbReference>
<evidence type="ECO:0000256" key="9">
    <source>
        <dbReference type="RuleBase" id="RU003523"/>
    </source>
</evidence>
<evidence type="ECO:0000256" key="4">
    <source>
        <dbReference type="ARBA" id="ARBA00022430"/>
    </source>
</evidence>
<dbReference type="FunFam" id="1.10.238.260:FF:000001">
    <property type="entry name" value="2-isopropylmalate synthase"/>
    <property type="match status" value="1"/>
</dbReference>
<reference evidence="11" key="1">
    <citation type="journal article" date="2015" name="BMC Genomics">
        <title>Comparative genomics of Fructobacillus spp. and Leuconostoc spp. reveals niche-specific evolution of Fructobacillus spp.</title>
        <authorList>
            <person name="Endo A."/>
            <person name="Tanizawa Y."/>
            <person name="Tanaka N."/>
            <person name="Maeno S."/>
            <person name="Kumar H."/>
            <person name="Shiwa Y."/>
            <person name="Okada S."/>
            <person name="Yoshikawa H."/>
            <person name="Dicks L."/>
            <person name="Nakagawa J."/>
            <person name="Arita M."/>
        </authorList>
    </citation>
    <scope>NUCLEOTIDE SEQUENCE [LARGE SCALE GENOMIC DNA]</scope>
    <source>
        <strain evidence="11">F214-1</strain>
    </source>
</reference>
<evidence type="ECO:0000259" key="10">
    <source>
        <dbReference type="PROSITE" id="PS50991"/>
    </source>
</evidence>
<dbReference type="Pfam" id="PF22617">
    <property type="entry name" value="HCS_D2"/>
    <property type="match status" value="1"/>
</dbReference>
<dbReference type="PROSITE" id="PS00816">
    <property type="entry name" value="AIPM_HOMOCIT_SYNTH_2"/>
    <property type="match status" value="1"/>
</dbReference>
<protein>
    <recommendedName>
        <fullName evidence="3">2-isopropylmalate synthase</fullName>
        <ecNumber evidence="3">2.3.3.13</ecNumber>
    </recommendedName>
</protein>
<dbReference type="Gene3D" id="3.20.20.70">
    <property type="entry name" value="Aldolase class I"/>
    <property type="match status" value="1"/>
</dbReference>
<organism evidence="11">
    <name type="scientific">Fructobacillus tropaeoli</name>
    <dbReference type="NCBI Taxonomy" id="709323"/>
    <lineage>
        <taxon>Bacteria</taxon>
        <taxon>Bacillati</taxon>
        <taxon>Bacillota</taxon>
        <taxon>Bacilli</taxon>
        <taxon>Lactobacillales</taxon>
        <taxon>Lactobacillaceae</taxon>
        <taxon>Fructobacillus</taxon>
    </lineage>
</organism>
<dbReference type="EMBL" id="DF968080">
    <property type="protein sequence ID" value="GAP04184.1"/>
    <property type="molecule type" value="Genomic_DNA"/>
</dbReference>
<evidence type="ECO:0000313" key="11">
    <source>
        <dbReference type="EMBL" id="GAP04184.1"/>
    </source>
</evidence>
<dbReference type="STRING" id="709323.GCA_001047135_00728"/>
<dbReference type="FunFam" id="3.20.20.70:FF:000010">
    <property type="entry name" value="2-isopropylmalate synthase"/>
    <property type="match status" value="1"/>
</dbReference>
<evidence type="ECO:0000256" key="6">
    <source>
        <dbReference type="ARBA" id="ARBA00022679"/>
    </source>
</evidence>
<evidence type="ECO:0000256" key="8">
    <source>
        <dbReference type="ARBA" id="ARBA00023304"/>
    </source>
</evidence>
<keyword evidence="6 9" id="KW-0808">Transferase</keyword>
<feature type="domain" description="Pyruvate carboxyltransferase" evidence="10">
    <location>
        <begin position="5"/>
        <end position="267"/>
    </location>
</feature>
<evidence type="ECO:0000256" key="5">
    <source>
        <dbReference type="ARBA" id="ARBA00022605"/>
    </source>
</evidence>
<dbReference type="InterPro" id="IPR013785">
    <property type="entry name" value="Aldolase_TIM"/>
</dbReference>
<dbReference type="Pfam" id="PF00682">
    <property type="entry name" value="HMGL-like"/>
    <property type="match status" value="1"/>
</dbReference>
<dbReference type="CDD" id="cd07940">
    <property type="entry name" value="DRE_TIM_IPMS"/>
    <property type="match status" value="1"/>
</dbReference>
<dbReference type="AlphaFoldDB" id="A0A3F3H0K1"/>
<dbReference type="InterPro" id="IPR054691">
    <property type="entry name" value="LeuA/HCS_post-cat"/>
</dbReference>
<dbReference type="EC" id="2.3.3.13" evidence="3"/>
<accession>A0A3F3H0K1</accession>
<dbReference type="PANTHER" id="PTHR10277:SF9">
    <property type="entry name" value="2-ISOPROPYLMALATE SYNTHASE 1, CHLOROPLASTIC-RELATED"/>
    <property type="match status" value="1"/>
</dbReference>
<keyword evidence="8" id="KW-0100">Branched-chain amino acid biosynthesis</keyword>
<comment type="similarity">
    <text evidence="2">Belongs to the alpha-IPM synthase/homocitrate synthase family. LeuA type 1 subfamily.</text>
</comment>
<dbReference type="GO" id="GO:0009098">
    <property type="term" value="P:L-leucine biosynthetic process"/>
    <property type="evidence" value="ECO:0007669"/>
    <property type="project" value="UniProtKB-KW"/>
</dbReference>
<dbReference type="SUPFAM" id="SSF51569">
    <property type="entry name" value="Aldolase"/>
    <property type="match status" value="1"/>
</dbReference>
<dbReference type="Proteomes" id="UP000064514">
    <property type="component" value="Unassembled WGS sequence"/>
</dbReference>
<keyword evidence="4" id="KW-0432">Leucine biosynthesis</keyword>
<evidence type="ECO:0000256" key="1">
    <source>
        <dbReference type="ARBA" id="ARBA00004689"/>
    </source>
</evidence>
<dbReference type="GO" id="GO:0003852">
    <property type="term" value="F:2-isopropylmalate synthase activity"/>
    <property type="evidence" value="ECO:0007669"/>
    <property type="project" value="UniProtKB-EC"/>
</dbReference>
<evidence type="ECO:0000256" key="7">
    <source>
        <dbReference type="ARBA" id="ARBA00023211"/>
    </source>
</evidence>
<comment type="pathway">
    <text evidence="1">Amino-acid biosynthesis; L-leucine biosynthesis; L-leucine from 3-methyl-2-oxobutanoate: step 1/4.</text>
</comment>
<dbReference type="PROSITE" id="PS50991">
    <property type="entry name" value="PYR_CT"/>
    <property type="match status" value="1"/>
</dbReference>
<dbReference type="InterPro" id="IPR000891">
    <property type="entry name" value="PYR_CT"/>
</dbReference>
<evidence type="ECO:0000256" key="3">
    <source>
        <dbReference type="ARBA" id="ARBA00012973"/>
    </source>
</evidence>
<sequence>MKNQIRFYDTTLRDGEQTIGVNFSIDEKVALAKSLENFGVDAIEAGFPAASAEDFEAVEAVSETVQEAEVVGLARMVKKDIDAAIAATNKAKHQVIHVFIATSPIHRETKLKMSKAEIIEKIQEDVSYTKSRVDKVIFSPEDATRTEPDYLVESINAAIAAGATTINIPDTVGYDLPEEYGELFDYLHDHVQAFDQVTWSTHTHNDLGLANANALAGVAHGATEIQGTINGIGERAGNVDLIEAAVTLQVRRDHCQQTIALNLQQATKIAHQVENYSKVKIAANKAIVGRNAFAHESGIHQDGYLKNPATYEILSPAMVGASASMPLGKLSGSHAVSAKLKELGYEMPIENIAHLFPAFKTLAEKVSIVSDDQLIALAEQELAEGVVAK</sequence>
<dbReference type="RefSeq" id="WP_059393616.1">
    <property type="nucleotide sequence ID" value="NZ_DF968080.1"/>
</dbReference>
<dbReference type="PROSITE" id="PS00815">
    <property type="entry name" value="AIPM_HOMOCIT_SYNTH_1"/>
    <property type="match status" value="1"/>
</dbReference>
<dbReference type="Gene3D" id="1.10.238.260">
    <property type="match status" value="1"/>
</dbReference>
<evidence type="ECO:0000256" key="2">
    <source>
        <dbReference type="ARBA" id="ARBA00009396"/>
    </source>
</evidence>
<dbReference type="PANTHER" id="PTHR10277">
    <property type="entry name" value="HOMOCITRATE SYNTHASE-RELATED"/>
    <property type="match status" value="1"/>
</dbReference>
<proteinExistence type="inferred from homology"/>
<keyword evidence="7" id="KW-0464">Manganese</keyword>
<name>A0A3F3H0K1_9LACO</name>